<sequence length="109" mass="12366">MGDETVANEEEFDQSHIPQEDNILCNEKVSSDIPENNAAPRTGTPNENYVNDTDIMNGTKTKKNCEKSCKMKKKNLTGNVKRAKYVREGCGLQCKFQCKNIHNKTHIFD</sequence>
<feature type="region of interest" description="Disordered" evidence="1">
    <location>
        <begin position="1"/>
        <end position="55"/>
    </location>
</feature>
<name>A0ABQ9ICH7_9NEOP</name>
<feature type="compositionally biased region" description="Acidic residues" evidence="1">
    <location>
        <begin position="1"/>
        <end position="12"/>
    </location>
</feature>
<keyword evidence="3" id="KW-1185">Reference proteome</keyword>
<comment type="caution">
    <text evidence="2">The sequence shown here is derived from an EMBL/GenBank/DDBJ whole genome shotgun (WGS) entry which is preliminary data.</text>
</comment>
<dbReference type="EMBL" id="JARBHB010000002">
    <property type="protein sequence ID" value="KAJ8893949.1"/>
    <property type="molecule type" value="Genomic_DNA"/>
</dbReference>
<feature type="compositionally biased region" description="Polar residues" evidence="1">
    <location>
        <begin position="43"/>
        <end position="55"/>
    </location>
</feature>
<evidence type="ECO:0000313" key="2">
    <source>
        <dbReference type="EMBL" id="KAJ8893949.1"/>
    </source>
</evidence>
<evidence type="ECO:0000313" key="3">
    <source>
        <dbReference type="Proteomes" id="UP001159363"/>
    </source>
</evidence>
<dbReference type="Proteomes" id="UP001159363">
    <property type="component" value="Chromosome 2"/>
</dbReference>
<reference evidence="2 3" key="1">
    <citation type="submission" date="2023-02" db="EMBL/GenBank/DDBJ databases">
        <title>LHISI_Scaffold_Assembly.</title>
        <authorList>
            <person name="Stuart O.P."/>
            <person name="Cleave R."/>
            <person name="Magrath M.J.L."/>
            <person name="Mikheyev A.S."/>
        </authorList>
    </citation>
    <scope>NUCLEOTIDE SEQUENCE [LARGE SCALE GENOMIC DNA]</scope>
    <source>
        <strain evidence="2">Daus_M_001</strain>
        <tissue evidence="2">Leg muscle</tissue>
    </source>
</reference>
<organism evidence="2 3">
    <name type="scientific">Dryococelus australis</name>
    <dbReference type="NCBI Taxonomy" id="614101"/>
    <lineage>
        <taxon>Eukaryota</taxon>
        <taxon>Metazoa</taxon>
        <taxon>Ecdysozoa</taxon>
        <taxon>Arthropoda</taxon>
        <taxon>Hexapoda</taxon>
        <taxon>Insecta</taxon>
        <taxon>Pterygota</taxon>
        <taxon>Neoptera</taxon>
        <taxon>Polyneoptera</taxon>
        <taxon>Phasmatodea</taxon>
        <taxon>Verophasmatodea</taxon>
        <taxon>Anareolatae</taxon>
        <taxon>Phasmatidae</taxon>
        <taxon>Eurycanthinae</taxon>
        <taxon>Dryococelus</taxon>
    </lineage>
</organism>
<protein>
    <submittedName>
        <fullName evidence="2">Uncharacterized protein</fullName>
    </submittedName>
</protein>
<gene>
    <name evidence="2" type="ORF">PR048_006550</name>
</gene>
<proteinExistence type="predicted"/>
<accession>A0ABQ9ICH7</accession>
<evidence type="ECO:0000256" key="1">
    <source>
        <dbReference type="SAM" id="MobiDB-lite"/>
    </source>
</evidence>